<dbReference type="PANTHER" id="PTHR11092">
    <property type="entry name" value="SUGAR NUCLEOTIDE EPIMERASE RELATED"/>
    <property type="match status" value="1"/>
</dbReference>
<keyword evidence="4" id="KW-1185">Reference proteome</keyword>
<dbReference type="SUPFAM" id="SSF51735">
    <property type="entry name" value="NAD(P)-binding Rossmann-fold domains"/>
    <property type="match status" value="1"/>
</dbReference>
<dbReference type="RefSeq" id="WP_357785471.1">
    <property type="nucleotide sequence ID" value="NZ_JBFAKC010000008.1"/>
</dbReference>
<proteinExistence type="predicted"/>
<dbReference type="Gene3D" id="3.30.530.20">
    <property type="match status" value="1"/>
</dbReference>
<gene>
    <name evidence="3" type="ORF">AB0I48_19440</name>
</gene>
<dbReference type="EMBL" id="JBFAKC010000008">
    <property type="protein sequence ID" value="MEV0709742.1"/>
    <property type="molecule type" value="Genomic_DNA"/>
</dbReference>
<protein>
    <submittedName>
        <fullName evidence="3">DUF1731 domain-containing protein</fullName>
    </submittedName>
</protein>
<evidence type="ECO:0000313" key="4">
    <source>
        <dbReference type="Proteomes" id="UP001551695"/>
    </source>
</evidence>
<dbReference type="Pfam" id="PF08338">
    <property type="entry name" value="DUF1731"/>
    <property type="match status" value="1"/>
</dbReference>
<reference evidence="3 4" key="1">
    <citation type="submission" date="2024-06" db="EMBL/GenBank/DDBJ databases">
        <title>The Natural Products Discovery Center: Release of the First 8490 Sequenced Strains for Exploring Actinobacteria Biosynthetic Diversity.</title>
        <authorList>
            <person name="Kalkreuter E."/>
            <person name="Kautsar S.A."/>
            <person name="Yang D."/>
            <person name="Bader C.D."/>
            <person name="Teijaro C.N."/>
            <person name="Fluegel L."/>
            <person name="Davis C.M."/>
            <person name="Simpson J.R."/>
            <person name="Lauterbach L."/>
            <person name="Steele A.D."/>
            <person name="Gui C."/>
            <person name="Meng S."/>
            <person name="Li G."/>
            <person name="Viehrig K."/>
            <person name="Ye F."/>
            <person name="Su P."/>
            <person name="Kiefer A.F."/>
            <person name="Nichols A."/>
            <person name="Cepeda A.J."/>
            <person name="Yan W."/>
            <person name="Fan B."/>
            <person name="Jiang Y."/>
            <person name="Adhikari A."/>
            <person name="Zheng C.-J."/>
            <person name="Schuster L."/>
            <person name="Cowan T.M."/>
            <person name="Smanski M.J."/>
            <person name="Chevrette M.G."/>
            <person name="De Carvalho L.P.S."/>
            <person name="Shen B."/>
        </authorList>
    </citation>
    <scope>NUCLEOTIDE SEQUENCE [LARGE SCALE GENOMIC DNA]</scope>
    <source>
        <strain evidence="3 4">NPDC050403</strain>
    </source>
</reference>
<dbReference type="Gene3D" id="3.40.50.720">
    <property type="entry name" value="NAD(P)-binding Rossmann-like Domain"/>
    <property type="match status" value="1"/>
</dbReference>
<dbReference type="InterPro" id="IPR013549">
    <property type="entry name" value="DUF1731"/>
</dbReference>
<dbReference type="SUPFAM" id="SSF55961">
    <property type="entry name" value="Bet v1-like"/>
    <property type="match status" value="1"/>
</dbReference>
<dbReference type="PANTHER" id="PTHR11092:SF0">
    <property type="entry name" value="EPIMERASE FAMILY PROTEIN SDR39U1"/>
    <property type="match status" value="1"/>
</dbReference>
<evidence type="ECO:0000259" key="1">
    <source>
        <dbReference type="Pfam" id="PF01370"/>
    </source>
</evidence>
<evidence type="ECO:0000313" key="3">
    <source>
        <dbReference type="EMBL" id="MEV0709742.1"/>
    </source>
</evidence>
<dbReference type="Pfam" id="PF01370">
    <property type="entry name" value="Epimerase"/>
    <property type="match status" value="1"/>
</dbReference>
<evidence type="ECO:0000259" key="2">
    <source>
        <dbReference type="Pfam" id="PF08338"/>
    </source>
</evidence>
<dbReference type="InterPro" id="IPR036291">
    <property type="entry name" value="NAD(P)-bd_dom_sf"/>
</dbReference>
<name>A0ABV3FWE5_9NOCA</name>
<organism evidence="3 4">
    <name type="scientific">Nocardia aurea</name>
    <dbReference type="NCBI Taxonomy" id="2144174"/>
    <lineage>
        <taxon>Bacteria</taxon>
        <taxon>Bacillati</taxon>
        <taxon>Actinomycetota</taxon>
        <taxon>Actinomycetes</taxon>
        <taxon>Mycobacteriales</taxon>
        <taxon>Nocardiaceae</taxon>
        <taxon>Nocardia</taxon>
    </lineage>
</organism>
<dbReference type="Proteomes" id="UP001551695">
    <property type="component" value="Unassembled WGS sequence"/>
</dbReference>
<dbReference type="InterPro" id="IPR019587">
    <property type="entry name" value="Polyketide_cyclase/dehydratase"/>
</dbReference>
<feature type="domain" description="DUF1731" evidence="2">
    <location>
        <begin position="408"/>
        <end position="456"/>
    </location>
</feature>
<dbReference type="InterPro" id="IPR001509">
    <property type="entry name" value="Epimerase_deHydtase"/>
</dbReference>
<dbReference type="Pfam" id="PF10604">
    <property type="entry name" value="Polyketide_cyc2"/>
    <property type="match status" value="1"/>
</dbReference>
<feature type="domain" description="NAD-dependent epimerase/dehydratase" evidence="1">
    <location>
        <begin position="155"/>
        <end position="364"/>
    </location>
</feature>
<accession>A0ABV3FWE5</accession>
<sequence>MARTSTYTQFIALPPDQVWKVVGDPVRWPHWNPGVTSVVLHGPVETGTTGDYVPRGRLLEALHTRAAAPFVLTSVVPGRELTFEQPEPAGVMRLSWELSARDGGTLVTQRLTFGGPSATVTRAVVGGLLERDGRVGFARLARAAGITPAESALNVVIAGGSGALGRQIAADLLCRGHRVTVLTRRRDPESPFDQVEWDGRTVGAWAGALRNPGRTAIVNLAGKIVDCRPTERNIDELRRSRVDSTRALVDAVATLPAPVDYWVQASTTAIWSDAGEKRCTETTPLPEGLPQMTGVAEPWERAFEGAAAVRSTVLRTSIVLDPQAPALKRLTQLVRAGLGGRVGSGAQWFSWIHIEDWLAIVRAAIGLDPALTLPTGILVAATDFPVRNRDLMTALRRHLHRPPAPPTPAALLSVGAVFLRTDPALGLTGRHATSQVLRDAGFTFRFPTLDDALTDLLPR</sequence>
<comment type="caution">
    <text evidence="3">The sequence shown here is derived from an EMBL/GenBank/DDBJ whole genome shotgun (WGS) entry which is preliminary data.</text>
</comment>
<dbReference type="InterPro" id="IPR023393">
    <property type="entry name" value="START-like_dom_sf"/>
</dbReference>